<comment type="caution">
    <text evidence="1">The sequence shown here is derived from an EMBL/GenBank/DDBJ whole genome shotgun (WGS) entry which is preliminary data.</text>
</comment>
<name>A0AAV6RYD7_SOLSE</name>
<accession>A0AAV6RYD7</accession>
<dbReference type="EMBL" id="JAGKHQ010000009">
    <property type="protein sequence ID" value="KAG7508801.1"/>
    <property type="molecule type" value="Genomic_DNA"/>
</dbReference>
<organism evidence="1 2">
    <name type="scientific">Solea senegalensis</name>
    <name type="common">Senegalese sole</name>
    <dbReference type="NCBI Taxonomy" id="28829"/>
    <lineage>
        <taxon>Eukaryota</taxon>
        <taxon>Metazoa</taxon>
        <taxon>Chordata</taxon>
        <taxon>Craniata</taxon>
        <taxon>Vertebrata</taxon>
        <taxon>Euteleostomi</taxon>
        <taxon>Actinopterygii</taxon>
        <taxon>Neopterygii</taxon>
        <taxon>Teleostei</taxon>
        <taxon>Neoteleostei</taxon>
        <taxon>Acanthomorphata</taxon>
        <taxon>Carangaria</taxon>
        <taxon>Pleuronectiformes</taxon>
        <taxon>Pleuronectoidei</taxon>
        <taxon>Soleidae</taxon>
        <taxon>Solea</taxon>
    </lineage>
</organism>
<protein>
    <submittedName>
        <fullName evidence="1">Uncharacterized protein</fullName>
    </submittedName>
</protein>
<gene>
    <name evidence="1" type="ORF">JOB18_024798</name>
</gene>
<evidence type="ECO:0000313" key="2">
    <source>
        <dbReference type="Proteomes" id="UP000693946"/>
    </source>
</evidence>
<reference evidence="1 2" key="1">
    <citation type="journal article" date="2021" name="Sci. Rep.">
        <title>Chromosome anchoring in Senegalese sole (Solea senegalensis) reveals sex-associated markers and genome rearrangements in flatfish.</title>
        <authorList>
            <person name="Guerrero-Cozar I."/>
            <person name="Gomez-Garrido J."/>
            <person name="Berbel C."/>
            <person name="Martinez-Blanch J.F."/>
            <person name="Alioto T."/>
            <person name="Claros M.G."/>
            <person name="Gagnaire P.A."/>
            <person name="Manchado M."/>
        </authorList>
    </citation>
    <scope>NUCLEOTIDE SEQUENCE [LARGE SCALE GENOMIC DNA]</scope>
    <source>
        <strain evidence="1">Sse05_10M</strain>
    </source>
</reference>
<keyword evidence="2" id="KW-1185">Reference proteome</keyword>
<sequence>MKEQNHLKDDQKKWTASFFPDAAYATVCFHQLTEEYCSLTESSRTSSVSTGIFLYLHVLAVMHSSCLDLLRYGHCQKS</sequence>
<dbReference type="Proteomes" id="UP000693946">
    <property type="component" value="Linkage Group LG17"/>
</dbReference>
<proteinExistence type="predicted"/>
<dbReference type="AlphaFoldDB" id="A0AAV6RYD7"/>
<evidence type="ECO:0000313" key="1">
    <source>
        <dbReference type="EMBL" id="KAG7508801.1"/>
    </source>
</evidence>